<dbReference type="PANTHER" id="PTHR10142:SF0">
    <property type="entry name" value="DNA REPAIR PROTEIN COMPLEMENTING XP-A CELLS"/>
    <property type="match status" value="1"/>
</dbReference>
<dbReference type="InterPro" id="IPR000465">
    <property type="entry name" value="XPA/RAD14"/>
</dbReference>
<evidence type="ECO:0000259" key="4">
    <source>
        <dbReference type="Pfam" id="PF05181"/>
    </source>
</evidence>
<accession>A0A024G8E8</accession>
<dbReference type="SUPFAM" id="SSF46955">
    <property type="entry name" value="Putative DNA-binding domain"/>
    <property type="match status" value="1"/>
</dbReference>
<dbReference type="InterPro" id="IPR009061">
    <property type="entry name" value="DNA-bd_dom_put_sf"/>
</dbReference>
<comment type="caution">
    <text evidence="5">The sequence shown here is derived from an EMBL/GenBank/DDBJ whole genome shotgun (WGS) entry which is preliminary data.</text>
</comment>
<dbReference type="GO" id="GO:0000110">
    <property type="term" value="C:nucleotide-excision repair factor 1 complex"/>
    <property type="evidence" value="ECO:0007669"/>
    <property type="project" value="TreeGrafter"/>
</dbReference>
<dbReference type="GO" id="GO:0003684">
    <property type="term" value="F:damaged DNA binding"/>
    <property type="evidence" value="ECO:0007669"/>
    <property type="project" value="InterPro"/>
</dbReference>
<sequence length="201" mass="23959">MLFQKANKSGHSPHALICDDCGEETPRIDQNLFQNFNVRVCYYCKQDKTLKLGWYQLLSKSRATKEYALPESSFTTLMHICKTNPHNENFNPLKLYLRKHLLQEAIRLYGSELQLEEEKNRREKLTFDRARSRVQSFLRRKTIRKAFKGTQSTDAPESTKKLKTLRQNDHLHEFSHQEYDETTSKWFKKCDCGMKVEFEKW</sequence>
<evidence type="ECO:0000313" key="6">
    <source>
        <dbReference type="Proteomes" id="UP000053237"/>
    </source>
</evidence>
<protein>
    <recommendedName>
        <fullName evidence="4">XPA C-terminal domain-containing protein</fullName>
    </recommendedName>
</protein>
<dbReference type="GO" id="GO:0070914">
    <property type="term" value="P:UV-damage excision repair"/>
    <property type="evidence" value="ECO:0007669"/>
    <property type="project" value="TreeGrafter"/>
</dbReference>
<dbReference type="InterPro" id="IPR037129">
    <property type="entry name" value="XPA_sf"/>
</dbReference>
<dbReference type="OrthoDB" id="5368863at2759"/>
<reference evidence="5 6" key="1">
    <citation type="submission" date="2012-05" db="EMBL/GenBank/DDBJ databases">
        <title>Recombination and specialization in a pathogen metapopulation.</title>
        <authorList>
            <person name="Gardiner A."/>
            <person name="Kemen E."/>
            <person name="Schultz-Larsen T."/>
            <person name="MacLean D."/>
            <person name="Van Oosterhout C."/>
            <person name="Jones J.D.G."/>
        </authorList>
    </citation>
    <scope>NUCLEOTIDE SEQUENCE [LARGE SCALE GENOMIC DNA]</scope>
    <source>
        <strain evidence="5 6">Ac Nc2</strain>
    </source>
</reference>
<keyword evidence="3" id="KW-0539">Nucleus</keyword>
<evidence type="ECO:0000256" key="1">
    <source>
        <dbReference type="ARBA" id="ARBA00004123"/>
    </source>
</evidence>
<keyword evidence="2" id="KW-0862">Zinc</keyword>
<dbReference type="STRING" id="65357.A0A024G8E8"/>
<dbReference type="EMBL" id="CAIX01000044">
    <property type="protein sequence ID" value="CCI43151.1"/>
    <property type="molecule type" value="Genomic_DNA"/>
</dbReference>
<evidence type="ECO:0000256" key="3">
    <source>
        <dbReference type="ARBA" id="ARBA00023242"/>
    </source>
</evidence>
<dbReference type="PANTHER" id="PTHR10142">
    <property type="entry name" value="DNA REPAIR PROTEIN COMPLEMENTING XP-A CELLS"/>
    <property type="match status" value="1"/>
</dbReference>
<dbReference type="InParanoid" id="A0A024G8E8"/>
<feature type="domain" description="XPA C-terminal" evidence="4">
    <location>
        <begin position="55"/>
        <end position="99"/>
    </location>
</feature>
<comment type="subcellular location">
    <subcellularLocation>
        <location evidence="1">Nucleus</location>
    </subcellularLocation>
</comment>
<evidence type="ECO:0000313" key="5">
    <source>
        <dbReference type="EMBL" id="CCI43151.1"/>
    </source>
</evidence>
<organism evidence="5 6">
    <name type="scientific">Albugo candida</name>
    <dbReference type="NCBI Taxonomy" id="65357"/>
    <lineage>
        <taxon>Eukaryota</taxon>
        <taxon>Sar</taxon>
        <taxon>Stramenopiles</taxon>
        <taxon>Oomycota</taxon>
        <taxon>Peronosporomycetes</taxon>
        <taxon>Albuginales</taxon>
        <taxon>Albuginaceae</taxon>
        <taxon>Albugo</taxon>
    </lineage>
</organism>
<proteinExistence type="predicted"/>
<dbReference type="Proteomes" id="UP000053237">
    <property type="component" value="Unassembled WGS sequence"/>
</dbReference>
<dbReference type="InterPro" id="IPR022656">
    <property type="entry name" value="XPA_C"/>
</dbReference>
<dbReference type="Pfam" id="PF05181">
    <property type="entry name" value="XPA_C"/>
    <property type="match status" value="1"/>
</dbReference>
<dbReference type="GO" id="GO:0006284">
    <property type="term" value="P:base-excision repair"/>
    <property type="evidence" value="ECO:0007669"/>
    <property type="project" value="TreeGrafter"/>
</dbReference>
<name>A0A024G8E8_9STRA</name>
<keyword evidence="6" id="KW-1185">Reference proteome</keyword>
<evidence type="ECO:0000256" key="2">
    <source>
        <dbReference type="ARBA" id="ARBA00022833"/>
    </source>
</evidence>
<dbReference type="GO" id="GO:1901255">
    <property type="term" value="P:nucleotide-excision repair involved in interstrand cross-link repair"/>
    <property type="evidence" value="ECO:0007669"/>
    <property type="project" value="TreeGrafter"/>
</dbReference>
<dbReference type="Gene3D" id="3.90.530.10">
    <property type="entry name" value="XPA C-terminal domain"/>
    <property type="match status" value="1"/>
</dbReference>
<dbReference type="GO" id="GO:0000715">
    <property type="term" value="P:nucleotide-excision repair, DNA damage recognition"/>
    <property type="evidence" value="ECO:0007669"/>
    <property type="project" value="TreeGrafter"/>
</dbReference>
<gene>
    <name evidence="5" type="ORF">BN9_039350</name>
</gene>
<dbReference type="AlphaFoldDB" id="A0A024G8E8"/>